<keyword evidence="1" id="KW-0812">Transmembrane</keyword>
<name>A0A974S0Y4_PERPY</name>
<sequence length="131" mass="14828">MKKSYIIMLVSLFSAVAMMASAFILNKDVKVYLPIFFAVGLGLALLRVFVNSSIKKMKGKSWLTKVVFFAVLLGLGLPFQSWFRNKVLFSMDSEYLMASIIVMVLGVVFMTPFFSYMMNKLRSKRTAPSIL</sequence>
<feature type="transmembrane region" description="Helical" evidence="1">
    <location>
        <begin position="62"/>
        <end position="83"/>
    </location>
</feature>
<keyword evidence="3" id="KW-1185">Reference proteome</keyword>
<feature type="transmembrane region" description="Helical" evidence="1">
    <location>
        <begin position="5"/>
        <end position="25"/>
    </location>
</feature>
<reference evidence="2 3" key="1">
    <citation type="submission" date="2021-01" db="EMBL/GenBank/DDBJ databases">
        <title>FDA dAtabase for Regulatory Grade micrObial Sequences (FDA-ARGOS): Supporting development and validation of Infectious Disease Dx tests.</title>
        <authorList>
            <person name="Nelson B."/>
            <person name="Plummer A."/>
            <person name="Tallon L."/>
            <person name="Sadzewicz L."/>
            <person name="Zhao X."/>
            <person name="Boylan J."/>
            <person name="Ott S."/>
            <person name="Bowen H."/>
            <person name="Vavikolanu K."/>
            <person name="Mehta A."/>
            <person name="Aluvathingal J."/>
            <person name="Nadendla S."/>
            <person name="Myers T."/>
            <person name="Yan Y."/>
            <person name="Sichtig H."/>
        </authorList>
    </citation>
    <scope>NUCLEOTIDE SEQUENCE [LARGE SCALE GENOMIC DNA]</scope>
    <source>
        <strain evidence="2 3">FDAARGOS_1161</strain>
    </source>
</reference>
<dbReference type="RefSeq" id="WP_040375782.1">
    <property type="nucleotide sequence ID" value="NZ_CP068053.1"/>
</dbReference>
<protein>
    <submittedName>
        <fullName evidence="2">MFS transporter permease</fullName>
    </submittedName>
</protein>
<keyword evidence="1" id="KW-1133">Transmembrane helix</keyword>
<keyword evidence="1" id="KW-0472">Membrane</keyword>
<evidence type="ECO:0000313" key="2">
    <source>
        <dbReference type="EMBL" id="QQT00868.1"/>
    </source>
</evidence>
<gene>
    <name evidence="2" type="ORF">I6J18_02805</name>
</gene>
<proteinExistence type="predicted"/>
<feature type="transmembrane region" description="Helical" evidence="1">
    <location>
        <begin position="31"/>
        <end position="50"/>
    </location>
</feature>
<organism evidence="2 3">
    <name type="scientific">Peribacillus psychrosaccharolyticus</name>
    <name type="common">Bacillus psychrosaccharolyticus</name>
    <dbReference type="NCBI Taxonomy" id="1407"/>
    <lineage>
        <taxon>Bacteria</taxon>
        <taxon>Bacillati</taxon>
        <taxon>Bacillota</taxon>
        <taxon>Bacilli</taxon>
        <taxon>Bacillales</taxon>
        <taxon>Bacillaceae</taxon>
        <taxon>Peribacillus</taxon>
    </lineage>
</organism>
<dbReference type="AlphaFoldDB" id="A0A974S0Y4"/>
<dbReference type="Proteomes" id="UP000595254">
    <property type="component" value="Chromosome"/>
</dbReference>
<evidence type="ECO:0000313" key="3">
    <source>
        <dbReference type="Proteomes" id="UP000595254"/>
    </source>
</evidence>
<dbReference type="EMBL" id="CP068053">
    <property type="protein sequence ID" value="QQT00868.1"/>
    <property type="molecule type" value="Genomic_DNA"/>
</dbReference>
<dbReference type="KEGG" id="ppsr:I6J18_02805"/>
<accession>A0A974S0Y4</accession>
<feature type="transmembrane region" description="Helical" evidence="1">
    <location>
        <begin position="95"/>
        <end position="116"/>
    </location>
</feature>
<evidence type="ECO:0000256" key="1">
    <source>
        <dbReference type="SAM" id="Phobius"/>
    </source>
</evidence>